<feature type="transmembrane region" description="Helical" evidence="1">
    <location>
        <begin position="65"/>
        <end position="84"/>
    </location>
</feature>
<feature type="transmembrane region" description="Helical" evidence="1">
    <location>
        <begin position="104"/>
        <end position="124"/>
    </location>
</feature>
<comment type="caution">
    <text evidence="2">The sequence shown here is derived from an EMBL/GenBank/DDBJ whole genome shotgun (WGS) entry which is preliminary data.</text>
</comment>
<gene>
    <name evidence="2" type="ORF">TRFO_10938</name>
</gene>
<dbReference type="RefSeq" id="XP_068347900.1">
    <property type="nucleotide sequence ID" value="XM_068495742.1"/>
</dbReference>
<keyword evidence="3" id="KW-1185">Reference proteome</keyword>
<name>A0A1J4JAT1_9EUKA</name>
<keyword evidence="1" id="KW-1133">Transmembrane helix</keyword>
<proteinExistence type="predicted"/>
<dbReference type="Proteomes" id="UP000179807">
    <property type="component" value="Unassembled WGS sequence"/>
</dbReference>
<accession>A0A1J4JAT1</accession>
<feature type="transmembrane region" description="Helical" evidence="1">
    <location>
        <begin position="189"/>
        <end position="206"/>
    </location>
</feature>
<dbReference type="GeneID" id="94830446"/>
<evidence type="ECO:0008006" key="4">
    <source>
        <dbReference type="Google" id="ProtNLM"/>
    </source>
</evidence>
<evidence type="ECO:0000256" key="1">
    <source>
        <dbReference type="SAM" id="Phobius"/>
    </source>
</evidence>
<dbReference type="EMBL" id="MLAK01001293">
    <property type="protein sequence ID" value="OHS94763.1"/>
    <property type="molecule type" value="Genomic_DNA"/>
</dbReference>
<protein>
    <recommendedName>
        <fullName evidence="4">Transmembrane protein</fullName>
    </recommendedName>
</protein>
<evidence type="ECO:0000313" key="3">
    <source>
        <dbReference type="Proteomes" id="UP000179807"/>
    </source>
</evidence>
<dbReference type="AlphaFoldDB" id="A0A1J4JAT1"/>
<keyword evidence="1" id="KW-0812">Transmembrane</keyword>
<dbReference type="OrthoDB" id="10656843at2759"/>
<feature type="transmembrane region" description="Helical" evidence="1">
    <location>
        <begin position="39"/>
        <end position="59"/>
    </location>
</feature>
<evidence type="ECO:0000313" key="2">
    <source>
        <dbReference type="EMBL" id="OHS94763.1"/>
    </source>
</evidence>
<sequence length="259" mass="29730">MWPAKNLFNLLNGSRFEKVTSLSSFFIFTKMDGNTIMKIWLFLHGATVISVLSSFLLSFKNPYSVRQPLIICTILHAFIAYLNLKAPSRINQKFTNRVLLDYSVHIIFANFLFYNALSFSWPLVLGFSSLYQLLNYANSAIFPHHQGNWIIQKLTLLYQKLTNPPLANFILSTLEIMCLMPPPLAKSRLIISLSYFVSYILYRYAVDNTHKLIWSQLRTQIATLAYKLPTFLCNMIMNLLGSFEKVGAIGCKIYAVKVN</sequence>
<dbReference type="VEuPathDB" id="TrichDB:TRFO_10938"/>
<organism evidence="2 3">
    <name type="scientific">Tritrichomonas foetus</name>
    <dbReference type="NCBI Taxonomy" id="1144522"/>
    <lineage>
        <taxon>Eukaryota</taxon>
        <taxon>Metamonada</taxon>
        <taxon>Parabasalia</taxon>
        <taxon>Tritrichomonadida</taxon>
        <taxon>Tritrichomonadidae</taxon>
        <taxon>Tritrichomonas</taxon>
    </lineage>
</organism>
<keyword evidence="1" id="KW-0472">Membrane</keyword>
<reference evidence="2" key="1">
    <citation type="submission" date="2016-10" db="EMBL/GenBank/DDBJ databases">
        <authorList>
            <person name="Benchimol M."/>
            <person name="Almeida L.G."/>
            <person name="Vasconcelos A.T."/>
            <person name="Perreira-Neves A."/>
            <person name="Rosa I.A."/>
            <person name="Tasca T."/>
            <person name="Bogo M.R."/>
            <person name="de Souza W."/>
        </authorList>
    </citation>
    <scope>NUCLEOTIDE SEQUENCE [LARGE SCALE GENOMIC DNA]</scope>
    <source>
        <strain evidence="2">K</strain>
    </source>
</reference>